<organism evidence="1 2">
    <name type="scientific">Paenibacillus xylanexedens</name>
    <dbReference type="NCBI Taxonomy" id="528191"/>
    <lineage>
        <taxon>Bacteria</taxon>
        <taxon>Bacillati</taxon>
        <taxon>Bacillota</taxon>
        <taxon>Bacilli</taxon>
        <taxon>Bacillales</taxon>
        <taxon>Paenibacillaceae</taxon>
        <taxon>Paenibacillus</taxon>
    </lineage>
</organism>
<proteinExistence type="predicted"/>
<accession>A0ABS4S0J5</accession>
<dbReference type="EMBL" id="JAGIKV010000025">
    <property type="protein sequence ID" value="MBP2248656.1"/>
    <property type="molecule type" value="Genomic_DNA"/>
</dbReference>
<protein>
    <submittedName>
        <fullName evidence="1">Uncharacterized protein</fullName>
    </submittedName>
</protein>
<reference evidence="1 2" key="1">
    <citation type="submission" date="2021-03" db="EMBL/GenBank/DDBJ databases">
        <title>Genomic Encyclopedia of Type Strains, Phase IV (KMG-IV): sequencing the most valuable type-strain genomes for metagenomic binning, comparative biology and taxonomic classification.</title>
        <authorList>
            <person name="Goeker M."/>
        </authorList>
    </citation>
    <scope>NUCLEOTIDE SEQUENCE [LARGE SCALE GENOMIC DNA]</scope>
    <source>
        <strain evidence="1 2">DSM 21292</strain>
    </source>
</reference>
<keyword evidence="2" id="KW-1185">Reference proteome</keyword>
<name>A0ABS4S0J5_PAEXY</name>
<dbReference type="Proteomes" id="UP000810207">
    <property type="component" value="Unassembled WGS sequence"/>
</dbReference>
<sequence>MSEKRMRKIPAIISFLLALVIMLSIFPMLADANFSNGYPDKDIEVTPSGLAKGKQTIKVKVTGTATPRPKTVWTQGDYDIWQATRNEGDRVETQTFSSGDNALPMEKAVKDKINTTNYVPASLQDEAGNRFQKVFVKSVGIDDISYVDVATYTPVGAKPDFEKGKLFAIIETKTGYPNKVTEKRQYGIRQDGDKKFQADYETPLKIDYSGYVNETKEIRVREDMQLQVDDVKSLVAEIRTKAYNQEEFGNWVNVSKRAEQIEWSSNQKEVVYVEKLTGQIVAKTSERQSSRQNGKIPKMDRITFMKM</sequence>
<evidence type="ECO:0000313" key="2">
    <source>
        <dbReference type="Proteomes" id="UP000810207"/>
    </source>
</evidence>
<comment type="caution">
    <text evidence="1">The sequence shown here is derived from an EMBL/GenBank/DDBJ whole genome shotgun (WGS) entry which is preliminary data.</text>
</comment>
<evidence type="ECO:0000313" key="1">
    <source>
        <dbReference type="EMBL" id="MBP2248656.1"/>
    </source>
</evidence>
<gene>
    <name evidence="1" type="ORF">J2Z28_005339</name>
</gene>